<evidence type="ECO:0000256" key="1">
    <source>
        <dbReference type="ARBA" id="ARBA00001936"/>
    </source>
</evidence>
<comment type="cofactor">
    <cofactor evidence="1">
        <name>Mn(2+)</name>
        <dbReference type="ChEBI" id="CHEBI:29035"/>
    </cofactor>
</comment>
<protein>
    <submittedName>
        <fullName evidence="8">Malate dehydrogenase</fullName>
    </submittedName>
</protein>
<dbReference type="SUPFAM" id="SSF53223">
    <property type="entry name" value="Aminoacid dehydrogenase-like, N-terminal domain"/>
    <property type="match status" value="1"/>
</dbReference>
<dbReference type="SMART" id="SM01274">
    <property type="entry name" value="malic"/>
    <property type="match status" value="1"/>
</dbReference>
<dbReference type="PIRSF" id="PIRSF000106">
    <property type="entry name" value="ME"/>
    <property type="match status" value="1"/>
</dbReference>
<evidence type="ECO:0000256" key="5">
    <source>
        <dbReference type="ARBA" id="ARBA00023002"/>
    </source>
</evidence>
<dbReference type="InterPro" id="IPR015884">
    <property type="entry name" value="Malic_enzyme_CS"/>
</dbReference>
<reference evidence="8 9" key="1">
    <citation type="journal article" date="2016" name="Nat. Microbiol.">
        <title>Genomic inference of the metabolism of cosmopolitan subsurface Archaea, Hadesarchaea.</title>
        <authorList>
            <person name="Baker B.J."/>
            <person name="Saw J.H."/>
            <person name="Lind A.E."/>
            <person name="Lazar C.S."/>
            <person name="Hinrichs K.-U."/>
            <person name="Teske A.P."/>
            <person name="Ettema T.J."/>
        </authorList>
    </citation>
    <scope>NUCLEOTIDE SEQUENCE [LARGE SCALE GENOMIC DNA]</scope>
</reference>
<dbReference type="GO" id="GO:0051287">
    <property type="term" value="F:NAD binding"/>
    <property type="evidence" value="ECO:0007669"/>
    <property type="project" value="InterPro"/>
</dbReference>
<feature type="domain" description="Malic enzyme NAD-binding" evidence="6">
    <location>
        <begin position="162"/>
        <end position="384"/>
    </location>
</feature>
<comment type="similarity">
    <text evidence="3">Belongs to the malic enzymes family.</text>
</comment>
<dbReference type="Pfam" id="PF00390">
    <property type="entry name" value="malic"/>
    <property type="match status" value="1"/>
</dbReference>
<gene>
    <name evidence="8" type="ORF">APZ16_06395</name>
</gene>
<dbReference type="InterPro" id="IPR046346">
    <property type="entry name" value="Aminoacid_DH-like_N_sf"/>
</dbReference>
<evidence type="ECO:0000256" key="3">
    <source>
        <dbReference type="ARBA" id="ARBA00008785"/>
    </source>
</evidence>
<dbReference type="PROSITE" id="PS00331">
    <property type="entry name" value="MALIC_ENZYMES"/>
    <property type="match status" value="1"/>
</dbReference>
<dbReference type="PANTHER" id="PTHR43237">
    <property type="entry name" value="NADP-DEPENDENT MALIC ENZYME"/>
    <property type="match status" value="1"/>
</dbReference>
<comment type="caution">
    <text evidence="8">The sequence shown here is derived from an EMBL/GenBank/DDBJ whole genome shotgun (WGS) entry which is preliminary data.</text>
</comment>
<dbReference type="Gene3D" id="3.40.50.720">
    <property type="entry name" value="NAD(P)-binding Rossmann-like Domain"/>
    <property type="match status" value="1"/>
</dbReference>
<dbReference type="InterPro" id="IPR045213">
    <property type="entry name" value="Malic_NAD-bd_bact_type"/>
</dbReference>
<sequence length="385" mass="41193">MTLREEALALHRRSRGKIATAVKVPLRTQRDLILAYTPGVAEVSREIARNKSSVFDYTWKGNSVAIVTDGSRVLGLGNLGPEAALPVMEGKAALFKAFGDVDALPLCLSTQDAGKIVEVVKAISPGFGGINLEDIETPKVLEIKQRLIQELEIPVFHDDGDGTAVVTLAGLINALKVVGKSFEEARFTIAGAGSAGYEITRILHRVGARRMVVVDSRGIIHRGRKEGMNRFKEELAKITNPENITGQLEDALRGADVFIGVSAVPGLLRGEMIKNMAEDPIIFALTNPEPEILPEEALRAGARVVATGSSQFPNQANNLLVFPGFFRGLLDSRARSVTEEMKIAAAEAIAGMVGGKPSPQRILPRAVDKKIARRVAAAVAKAAKG</sequence>
<dbReference type="InterPro" id="IPR012302">
    <property type="entry name" value="Malic_NAD-bd"/>
</dbReference>
<dbReference type="InterPro" id="IPR001891">
    <property type="entry name" value="Malic_OxRdtase"/>
</dbReference>
<dbReference type="AlphaFoldDB" id="A0A147JWW6"/>
<dbReference type="GO" id="GO:0046872">
    <property type="term" value="F:metal ion binding"/>
    <property type="evidence" value="ECO:0007669"/>
    <property type="project" value="UniProtKB-KW"/>
</dbReference>
<dbReference type="EMBL" id="LQMQ01000030">
    <property type="protein sequence ID" value="KUO40985.1"/>
    <property type="molecule type" value="Genomic_DNA"/>
</dbReference>
<accession>A0A147JWW6</accession>
<dbReference type="SUPFAM" id="SSF51735">
    <property type="entry name" value="NAD(P)-binding Rossmann-fold domains"/>
    <property type="match status" value="1"/>
</dbReference>
<dbReference type="Proteomes" id="UP000074294">
    <property type="component" value="Unassembled WGS sequence"/>
</dbReference>
<dbReference type="InterPro" id="IPR037062">
    <property type="entry name" value="Malic_N_dom_sf"/>
</dbReference>
<evidence type="ECO:0000256" key="2">
    <source>
        <dbReference type="ARBA" id="ARBA00001946"/>
    </source>
</evidence>
<dbReference type="GO" id="GO:0004470">
    <property type="term" value="F:malic enzyme activity"/>
    <property type="evidence" value="ECO:0007669"/>
    <property type="project" value="InterPro"/>
</dbReference>
<proteinExistence type="inferred from homology"/>
<dbReference type="GO" id="GO:0016616">
    <property type="term" value="F:oxidoreductase activity, acting on the CH-OH group of donors, NAD or NADP as acceptor"/>
    <property type="evidence" value="ECO:0007669"/>
    <property type="project" value="InterPro"/>
</dbReference>
<organism evidence="8 9">
    <name type="scientific">Hadarchaeum yellowstonense</name>
    <dbReference type="NCBI Taxonomy" id="1776334"/>
    <lineage>
        <taxon>Archaea</taxon>
        <taxon>Methanobacteriati</taxon>
        <taxon>Candidatus Hadarchaeota</taxon>
        <taxon>Candidatus Hadarchaeia</taxon>
        <taxon>Candidatus Hadarchaeales</taxon>
        <taxon>Candidatus Hadarchaeaceae</taxon>
        <taxon>Candidatus Hadarchaeum</taxon>
    </lineage>
</organism>
<name>A0A147JWW6_HADYE</name>
<evidence type="ECO:0000256" key="4">
    <source>
        <dbReference type="ARBA" id="ARBA00022723"/>
    </source>
</evidence>
<dbReference type="InterPro" id="IPR036291">
    <property type="entry name" value="NAD(P)-bd_dom_sf"/>
</dbReference>
<dbReference type="CDD" id="cd05311">
    <property type="entry name" value="NAD_bind_2_malic_enz"/>
    <property type="match status" value="1"/>
</dbReference>
<dbReference type="InterPro" id="IPR051674">
    <property type="entry name" value="Malate_Decarboxylase"/>
</dbReference>
<keyword evidence="4" id="KW-0479">Metal-binding</keyword>
<feature type="domain" description="Malic enzyme N-terminal" evidence="7">
    <location>
        <begin position="15"/>
        <end position="148"/>
    </location>
</feature>
<evidence type="ECO:0000313" key="8">
    <source>
        <dbReference type="EMBL" id="KUO40985.1"/>
    </source>
</evidence>
<dbReference type="PANTHER" id="PTHR43237:SF4">
    <property type="entry name" value="NADP-DEPENDENT MALIC ENZYME"/>
    <property type="match status" value="1"/>
</dbReference>
<evidence type="ECO:0000313" key="9">
    <source>
        <dbReference type="Proteomes" id="UP000074294"/>
    </source>
</evidence>
<dbReference type="STRING" id="1776334.APZ16_06395"/>
<evidence type="ECO:0000259" key="6">
    <source>
        <dbReference type="SMART" id="SM00919"/>
    </source>
</evidence>
<keyword evidence="5" id="KW-0560">Oxidoreductase</keyword>
<dbReference type="InterPro" id="IPR012301">
    <property type="entry name" value="Malic_N_dom"/>
</dbReference>
<dbReference type="Pfam" id="PF03949">
    <property type="entry name" value="Malic_M"/>
    <property type="match status" value="1"/>
</dbReference>
<dbReference type="Gene3D" id="3.40.50.10380">
    <property type="entry name" value="Malic enzyme, N-terminal domain"/>
    <property type="match status" value="1"/>
</dbReference>
<dbReference type="SMART" id="SM00919">
    <property type="entry name" value="Malic_M"/>
    <property type="match status" value="1"/>
</dbReference>
<evidence type="ECO:0000259" key="7">
    <source>
        <dbReference type="SMART" id="SM01274"/>
    </source>
</evidence>
<comment type="cofactor">
    <cofactor evidence="2">
        <name>Mg(2+)</name>
        <dbReference type="ChEBI" id="CHEBI:18420"/>
    </cofactor>
</comment>